<keyword evidence="4" id="KW-0804">Transcription</keyword>
<dbReference type="Proteomes" id="UP001301728">
    <property type="component" value="Unassembled WGS sequence"/>
</dbReference>
<dbReference type="SUPFAM" id="SSF46785">
    <property type="entry name" value="Winged helix' DNA-binding domain"/>
    <property type="match status" value="1"/>
</dbReference>
<dbReference type="InterPro" id="IPR011006">
    <property type="entry name" value="CheY-like_superfamily"/>
</dbReference>
<dbReference type="InterPro" id="IPR005650">
    <property type="entry name" value="BlaI_family"/>
</dbReference>
<evidence type="ECO:0000256" key="1">
    <source>
        <dbReference type="ARBA" id="ARBA00011046"/>
    </source>
</evidence>
<keyword evidence="2" id="KW-0805">Transcription regulation</keyword>
<evidence type="ECO:0000313" key="6">
    <source>
        <dbReference type="Proteomes" id="UP001301728"/>
    </source>
</evidence>
<dbReference type="InterPro" id="IPR036388">
    <property type="entry name" value="WH-like_DNA-bd_sf"/>
</dbReference>
<dbReference type="Pfam" id="PF03965">
    <property type="entry name" value="Penicillinase_R"/>
    <property type="match status" value="1"/>
</dbReference>
<reference evidence="5 6" key="1">
    <citation type="submission" date="2023-12" db="EMBL/GenBank/DDBJ databases">
        <title>Baltic Sea Cyanobacteria.</title>
        <authorList>
            <person name="Delbaje E."/>
            <person name="Fewer D.P."/>
            <person name="Shishido T.K."/>
        </authorList>
    </citation>
    <scope>NUCLEOTIDE SEQUENCE [LARGE SCALE GENOMIC DNA]</scope>
    <source>
        <strain evidence="5 6">CCNP 1315</strain>
    </source>
</reference>
<evidence type="ECO:0000256" key="3">
    <source>
        <dbReference type="ARBA" id="ARBA00023125"/>
    </source>
</evidence>
<protein>
    <submittedName>
        <fullName evidence="5">BlaI/MecI/CopY family transcriptional regulator</fullName>
    </submittedName>
</protein>
<sequence length="199" mass="23089">MMFNICVVPDPMSGVQRTPRLLERCGYQVKCIGLGTSKIDGVIQINEAHKCELIQWLEKEQPDLMLVEDSSIFWTVIPELKKNPKTLNIPVLITVCLPKYYKQDWWQSIEADGYYEVPINFSELINKIEITLKQKPTSELILELIEANSQGLTIDEIEQKINRNNSVINRFVNSLVEKELIKRKGQEKQFIYYPAQQDS</sequence>
<dbReference type="EMBL" id="JAYGHT010000073">
    <property type="protein sequence ID" value="MEA5520063.1"/>
    <property type="molecule type" value="Genomic_DNA"/>
</dbReference>
<name>A0ABU5U1N8_9CYAN</name>
<comment type="similarity">
    <text evidence="1">Belongs to the BlaI transcriptional regulatory family.</text>
</comment>
<dbReference type="RefSeq" id="WP_323222724.1">
    <property type="nucleotide sequence ID" value="NZ_JAYGHT010000073.1"/>
</dbReference>
<evidence type="ECO:0000313" key="5">
    <source>
        <dbReference type="EMBL" id="MEA5520063.1"/>
    </source>
</evidence>
<dbReference type="Gene3D" id="1.10.10.10">
    <property type="entry name" value="Winged helix-like DNA-binding domain superfamily/Winged helix DNA-binding domain"/>
    <property type="match status" value="1"/>
</dbReference>
<dbReference type="SUPFAM" id="SSF52172">
    <property type="entry name" value="CheY-like"/>
    <property type="match status" value="1"/>
</dbReference>
<proteinExistence type="inferred from homology"/>
<evidence type="ECO:0000256" key="4">
    <source>
        <dbReference type="ARBA" id="ARBA00023163"/>
    </source>
</evidence>
<comment type="caution">
    <text evidence="5">The sequence shown here is derived from an EMBL/GenBank/DDBJ whole genome shotgun (WGS) entry which is preliminary data.</text>
</comment>
<dbReference type="InterPro" id="IPR036390">
    <property type="entry name" value="WH_DNA-bd_sf"/>
</dbReference>
<accession>A0ABU5U1N8</accession>
<keyword evidence="3" id="KW-0238">DNA-binding</keyword>
<keyword evidence="6" id="KW-1185">Reference proteome</keyword>
<evidence type="ECO:0000256" key="2">
    <source>
        <dbReference type="ARBA" id="ARBA00023015"/>
    </source>
</evidence>
<gene>
    <name evidence="5" type="ORF">VB854_14035</name>
</gene>
<organism evidence="5 6">
    <name type="scientific">Limnoraphis robusta CCNP1315</name>
    <dbReference type="NCBI Taxonomy" id="3110306"/>
    <lineage>
        <taxon>Bacteria</taxon>
        <taxon>Bacillati</taxon>
        <taxon>Cyanobacteriota</taxon>
        <taxon>Cyanophyceae</taxon>
        <taxon>Oscillatoriophycideae</taxon>
        <taxon>Oscillatoriales</taxon>
        <taxon>Sirenicapillariaceae</taxon>
        <taxon>Limnoraphis</taxon>
    </lineage>
</organism>